<dbReference type="Proteomes" id="UP000775547">
    <property type="component" value="Unassembled WGS sequence"/>
</dbReference>
<comment type="caution">
    <text evidence="2">The sequence shown here is derived from an EMBL/GenBank/DDBJ whole genome shotgun (WGS) entry which is preliminary data.</text>
</comment>
<evidence type="ECO:0000313" key="2">
    <source>
        <dbReference type="EMBL" id="KAG5633452.1"/>
    </source>
</evidence>
<accession>A0A9P7FL06</accession>
<evidence type="ECO:0000313" key="3">
    <source>
        <dbReference type="Proteomes" id="UP000775547"/>
    </source>
</evidence>
<gene>
    <name evidence="2" type="ORF">DXG03_007363</name>
</gene>
<evidence type="ECO:0000256" key="1">
    <source>
        <dbReference type="SAM" id="MobiDB-lite"/>
    </source>
</evidence>
<keyword evidence="3" id="KW-1185">Reference proteome</keyword>
<dbReference type="AlphaFoldDB" id="A0A9P7FL06"/>
<dbReference type="EMBL" id="JABCKV010005317">
    <property type="protein sequence ID" value="KAG5633452.1"/>
    <property type="molecule type" value="Genomic_DNA"/>
</dbReference>
<feature type="non-terminal residue" evidence="2">
    <location>
        <position position="1"/>
    </location>
</feature>
<name>A0A9P7FL06_9AGAR</name>
<feature type="region of interest" description="Disordered" evidence="1">
    <location>
        <begin position="84"/>
        <end position="104"/>
    </location>
</feature>
<protein>
    <submittedName>
        <fullName evidence="2">Uncharacterized protein</fullName>
    </submittedName>
</protein>
<reference evidence="2" key="1">
    <citation type="submission" date="2020-07" db="EMBL/GenBank/DDBJ databases">
        <authorList>
            <person name="Nieuwenhuis M."/>
            <person name="Van De Peppel L.J.J."/>
        </authorList>
    </citation>
    <scope>NUCLEOTIDE SEQUENCE</scope>
    <source>
        <strain evidence="2">AP01</strain>
        <tissue evidence="2">Mycelium</tissue>
    </source>
</reference>
<sequence>DGEVQLVEWMALEAGKAKMTEHVQVAEFVVLVLVKLAGSGNALEEAFVDVVKAPPPSSSSTGNSTNDWIGDGRGDKSACLMLRSTAGGARGTGGSALEMESPGK</sequence>
<organism evidence="2 3">
    <name type="scientific">Asterophora parasitica</name>
    <dbReference type="NCBI Taxonomy" id="117018"/>
    <lineage>
        <taxon>Eukaryota</taxon>
        <taxon>Fungi</taxon>
        <taxon>Dikarya</taxon>
        <taxon>Basidiomycota</taxon>
        <taxon>Agaricomycotina</taxon>
        <taxon>Agaricomycetes</taxon>
        <taxon>Agaricomycetidae</taxon>
        <taxon>Agaricales</taxon>
        <taxon>Tricholomatineae</taxon>
        <taxon>Lyophyllaceae</taxon>
        <taxon>Asterophora</taxon>
    </lineage>
</organism>
<proteinExistence type="predicted"/>
<reference evidence="2" key="2">
    <citation type="submission" date="2021-10" db="EMBL/GenBank/DDBJ databases">
        <title>Phylogenomics reveals ancestral predisposition of the termite-cultivated fungus Termitomyces towards a domesticated lifestyle.</title>
        <authorList>
            <person name="Auxier B."/>
            <person name="Grum-Grzhimaylo A."/>
            <person name="Cardenas M.E."/>
            <person name="Lodge J.D."/>
            <person name="Laessoe T."/>
            <person name="Pedersen O."/>
            <person name="Smith M.E."/>
            <person name="Kuyper T.W."/>
            <person name="Franco-Molano E.A."/>
            <person name="Baroni T.J."/>
            <person name="Aanen D.K."/>
        </authorList>
    </citation>
    <scope>NUCLEOTIDE SEQUENCE</scope>
    <source>
        <strain evidence="2">AP01</strain>
        <tissue evidence="2">Mycelium</tissue>
    </source>
</reference>